<dbReference type="PANTHER" id="PTHR30012:SF0">
    <property type="entry name" value="TYPE II SECRETION SYSTEM PROTEIN F-RELATED"/>
    <property type="match status" value="1"/>
</dbReference>
<evidence type="ECO:0000256" key="3">
    <source>
        <dbReference type="ARBA" id="ARBA00022475"/>
    </source>
</evidence>
<comment type="similarity">
    <text evidence="2">Belongs to the GSP F family.</text>
</comment>
<keyword evidence="3" id="KW-1003">Cell membrane</keyword>
<feature type="transmembrane region" description="Helical" evidence="8">
    <location>
        <begin position="182"/>
        <end position="205"/>
    </location>
</feature>
<dbReference type="InterPro" id="IPR042094">
    <property type="entry name" value="T2SS_GspF_sf"/>
</dbReference>
<name>A0A2M8BXX3_9BACT</name>
<keyword evidence="4" id="KW-0997">Cell inner membrane</keyword>
<dbReference type="PRINTS" id="PR00812">
    <property type="entry name" value="BCTERIALGSPF"/>
</dbReference>
<feature type="transmembrane region" description="Helical" evidence="8">
    <location>
        <begin position="236"/>
        <end position="254"/>
    </location>
</feature>
<dbReference type="InterPro" id="IPR003004">
    <property type="entry name" value="GspF/PilC"/>
</dbReference>
<comment type="subcellular location">
    <subcellularLocation>
        <location evidence="1">Cell inner membrane</location>
        <topology evidence="1">Multi-pass membrane protein</topology>
    </subcellularLocation>
</comment>
<evidence type="ECO:0000256" key="1">
    <source>
        <dbReference type="ARBA" id="ARBA00004429"/>
    </source>
</evidence>
<dbReference type="Gene3D" id="1.20.81.30">
    <property type="entry name" value="Type II secretion system (T2SS), domain F"/>
    <property type="match status" value="2"/>
</dbReference>
<dbReference type="InterPro" id="IPR018076">
    <property type="entry name" value="T2SS_GspF_dom"/>
</dbReference>
<feature type="domain" description="Type II secretion system protein GspF" evidence="9">
    <location>
        <begin position="84"/>
        <end position="206"/>
    </location>
</feature>
<organism evidence="10 11">
    <name type="scientific">Candidatus Collierbacteria bacterium CG_4_9_14_3_um_filter_43_16</name>
    <dbReference type="NCBI Taxonomy" id="1974532"/>
    <lineage>
        <taxon>Bacteria</taxon>
        <taxon>Candidatus Collieribacteriota</taxon>
    </lineage>
</organism>
<evidence type="ECO:0000313" key="10">
    <source>
        <dbReference type="EMBL" id="PJB48698.1"/>
    </source>
</evidence>
<comment type="caution">
    <text evidence="10">The sequence shown here is derived from an EMBL/GenBank/DDBJ whole genome shotgun (WGS) entry which is preliminary data.</text>
</comment>
<gene>
    <name evidence="10" type="ORF">CO104_00730</name>
</gene>
<keyword evidence="7 8" id="KW-0472">Membrane</keyword>
<dbReference type="AlphaFoldDB" id="A0A2M8BXX3"/>
<feature type="domain" description="Type II secretion system protein GspF" evidence="9">
    <location>
        <begin position="286"/>
        <end position="408"/>
    </location>
</feature>
<dbReference type="GO" id="GO:0005886">
    <property type="term" value="C:plasma membrane"/>
    <property type="evidence" value="ECO:0007669"/>
    <property type="project" value="UniProtKB-SubCell"/>
</dbReference>
<dbReference type="EMBL" id="PFUC01000015">
    <property type="protein sequence ID" value="PJB48698.1"/>
    <property type="molecule type" value="Genomic_DNA"/>
</dbReference>
<protein>
    <recommendedName>
        <fullName evidence="9">Type II secretion system protein GspF domain-containing protein</fullName>
    </recommendedName>
</protein>
<dbReference type="GO" id="GO:0015628">
    <property type="term" value="P:protein secretion by the type II secretion system"/>
    <property type="evidence" value="ECO:0007669"/>
    <property type="project" value="TreeGrafter"/>
</dbReference>
<feature type="transmembrane region" description="Helical" evidence="8">
    <location>
        <begin position="389"/>
        <end position="410"/>
    </location>
</feature>
<evidence type="ECO:0000256" key="8">
    <source>
        <dbReference type="SAM" id="Phobius"/>
    </source>
</evidence>
<reference evidence="11" key="1">
    <citation type="submission" date="2017-09" db="EMBL/GenBank/DDBJ databases">
        <title>Depth-based differentiation of microbial function through sediment-hosted aquifers and enrichment of novel symbionts in the deep terrestrial subsurface.</title>
        <authorList>
            <person name="Probst A.J."/>
            <person name="Ladd B."/>
            <person name="Jarett J.K."/>
            <person name="Geller-Mcgrath D.E."/>
            <person name="Sieber C.M.K."/>
            <person name="Emerson J.B."/>
            <person name="Anantharaman K."/>
            <person name="Thomas B.C."/>
            <person name="Malmstrom R."/>
            <person name="Stieglmeier M."/>
            <person name="Klingl A."/>
            <person name="Woyke T."/>
            <person name="Ryan C.M."/>
            <person name="Banfield J.F."/>
        </authorList>
    </citation>
    <scope>NUCLEOTIDE SEQUENCE [LARGE SCALE GENOMIC DNA]</scope>
</reference>
<proteinExistence type="inferred from homology"/>
<sequence length="416" mass="45387">MLSGRLFWINCWEEDRMKTFQYKVTDREGVPSAGVLDAVDEKQAANVLRSKGLLITGLYEADQLNIEVMMGRFSKPKPDEITNFTRQMATMIGAGLPLVEALKILKNQSGVSIKPILEKILTEVEGGSTLADAVESSGGGFSAVYIAMVRAGESAGVLDQVMGKLADTLDKQREFKSKTKGAMVYPTIIFFAMIAIASIMMVFVVPKLTAMYKDFGAELPGPTKILMGVSDFTVHYWYVVFMVLVVGGVTFTNWSKTEVGGLMVEQLTFKIPIWGKLKKDIILTEFARTISVLLGAGIPILDALNIVSNTLGSRIYSAGIKQAAIFVEKGVSLAESITRLDMFPPILSQMISVGEETGKLDSVLVKLAVFYESESEIKIKALTTAIEPLIMIIMGIGVGFLVIAVIMPIYNLTSQF</sequence>
<dbReference type="FunFam" id="1.20.81.30:FF:000001">
    <property type="entry name" value="Type II secretion system protein F"/>
    <property type="match status" value="2"/>
</dbReference>
<evidence type="ECO:0000256" key="4">
    <source>
        <dbReference type="ARBA" id="ARBA00022519"/>
    </source>
</evidence>
<evidence type="ECO:0000313" key="11">
    <source>
        <dbReference type="Proteomes" id="UP000231196"/>
    </source>
</evidence>
<dbReference type="PANTHER" id="PTHR30012">
    <property type="entry name" value="GENERAL SECRETION PATHWAY PROTEIN"/>
    <property type="match status" value="1"/>
</dbReference>
<dbReference type="Proteomes" id="UP000231196">
    <property type="component" value="Unassembled WGS sequence"/>
</dbReference>
<evidence type="ECO:0000256" key="5">
    <source>
        <dbReference type="ARBA" id="ARBA00022692"/>
    </source>
</evidence>
<dbReference type="Pfam" id="PF00482">
    <property type="entry name" value="T2SSF"/>
    <property type="match status" value="2"/>
</dbReference>
<evidence type="ECO:0000259" key="9">
    <source>
        <dbReference type="Pfam" id="PF00482"/>
    </source>
</evidence>
<evidence type="ECO:0000256" key="2">
    <source>
        <dbReference type="ARBA" id="ARBA00005745"/>
    </source>
</evidence>
<keyword evidence="5 8" id="KW-0812">Transmembrane</keyword>
<accession>A0A2M8BXX3</accession>
<evidence type="ECO:0000256" key="7">
    <source>
        <dbReference type="ARBA" id="ARBA00023136"/>
    </source>
</evidence>
<evidence type="ECO:0000256" key="6">
    <source>
        <dbReference type="ARBA" id="ARBA00022989"/>
    </source>
</evidence>
<keyword evidence="6 8" id="KW-1133">Transmembrane helix</keyword>